<comment type="caution">
    <text evidence="1">The sequence shown here is derived from an EMBL/GenBank/DDBJ whole genome shotgun (WGS) entry which is preliminary data.</text>
</comment>
<dbReference type="PANTHER" id="PTHR23187">
    <property type="entry name" value="FLJ44216 PROTEIN-RELATED"/>
    <property type="match status" value="1"/>
</dbReference>
<dbReference type="Proteomes" id="UP001205998">
    <property type="component" value="Unassembled WGS sequence"/>
</dbReference>
<dbReference type="GO" id="GO:0032184">
    <property type="term" value="F:SUMO polymer binding"/>
    <property type="evidence" value="ECO:0007669"/>
    <property type="project" value="TreeGrafter"/>
</dbReference>
<reference evidence="1" key="1">
    <citation type="submission" date="2018-07" db="EMBL/GenBank/DDBJ databases">
        <title>Comparative genomics of catfishes provides insights into carnivory and benthic adaptation.</title>
        <authorList>
            <person name="Zhang Y."/>
            <person name="Wang D."/>
            <person name="Peng Z."/>
            <person name="Zheng S."/>
            <person name="Shao F."/>
            <person name="Tao W."/>
        </authorList>
    </citation>
    <scope>NUCLEOTIDE SEQUENCE</scope>
    <source>
        <strain evidence="1">Chongqing</strain>
    </source>
</reference>
<proteinExistence type="predicted"/>
<evidence type="ECO:0000313" key="1">
    <source>
        <dbReference type="EMBL" id="KAI5624873.1"/>
    </source>
</evidence>
<feature type="non-terminal residue" evidence="1">
    <location>
        <position position="1"/>
    </location>
</feature>
<dbReference type="InterPro" id="IPR052119">
    <property type="entry name" value="ElonginBC-PRC2_ViralRestrict"/>
</dbReference>
<evidence type="ECO:0000313" key="2">
    <source>
        <dbReference type="Proteomes" id="UP001205998"/>
    </source>
</evidence>
<gene>
    <name evidence="1" type="ORF">C0J50_15679</name>
</gene>
<accession>A0AAD5AXN9</accession>
<dbReference type="EMBL" id="MU551577">
    <property type="protein sequence ID" value="KAI5624873.1"/>
    <property type="molecule type" value="Genomic_DNA"/>
</dbReference>
<dbReference type="PANTHER" id="PTHR23187:SF3">
    <property type="entry name" value="SUMO-INTERACTING MOTIF-CONTAINING PROTEIN 1"/>
    <property type="match status" value="1"/>
</dbReference>
<protein>
    <submittedName>
        <fullName evidence="1">SUMO-interacting motif-containing protein 1</fullName>
    </submittedName>
</protein>
<dbReference type="AlphaFoldDB" id="A0AAD5AXN9"/>
<sequence>VRILLLSTLQSNLLRCKMVELLLDRSSSQKRVLPMSFNLLLHFLHTSTPAPDPSDGTERWRRWDELLQLVWMLMISYQEVITGHLRYSITERFKLNRTPMWTQNDQVTRAAVQEAGEAFLSRAVEDLGHDLPSQIQESLSQLQEHLLSISVQ</sequence>
<keyword evidence="2" id="KW-1185">Reference proteome</keyword>
<feature type="non-terminal residue" evidence="1">
    <location>
        <position position="152"/>
    </location>
</feature>
<organism evidence="1 2">
    <name type="scientific">Silurus asotus</name>
    <name type="common">Amur catfish</name>
    <name type="synonym">Parasilurus asotus</name>
    <dbReference type="NCBI Taxonomy" id="30991"/>
    <lineage>
        <taxon>Eukaryota</taxon>
        <taxon>Metazoa</taxon>
        <taxon>Chordata</taxon>
        <taxon>Craniata</taxon>
        <taxon>Vertebrata</taxon>
        <taxon>Euteleostomi</taxon>
        <taxon>Actinopterygii</taxon>
        <taxon>Neopterygii</taxon>
        <taxon>Teleostei</taxon>
        <taxon>Ostariophysi</taxon>
        <taxon>Siluriformes</taxon>
        <taxon>Siluridae</taxon>
        <taxon>Silurus</taxon>
    </lineage>
</organism>
<name>A0AAD5AXN9_SILAS</name>